<dbReference type="GO" id="GO:0005829">
    <property type="term" value="C:cytosol"/>
    <property type="evidence" value="ECO:0007669"/>
    <property type="project" value="TreeGrafter"/>
</dbReference>
<name>A0A9B2JRF6_BOMTE</name>
<evidence type="ECO:0000256" key="2">
    <source>
        <dbReference type="ARBA" id="ARBA00023043"/>
    </source>
</evidence>
<feature type="region of interest" description="Disordered" evidence="4">
    <location>
        <begin position="361"/>
        <end position="380"/>
    </location>
</feature>
<dbReference type="SMART" id="SM00248">
    <property type="entry name" value="ANK"/>
    <property type="match status" value="6"/>
</dbReference>
<dbReference type="InterPro" id="IPR036770">
    <property type="entry name" value="Ankyrin_rpt-contain_sf"/>
</dbReference>
<dbReference type="InterPro" id="IPR051070">
    <property type="entry name" value="NF-kappa-B_inhibitor"/>
</dbReference>
<evidence type="ECO:0000256" key="3">
    <source>
        <dbReference type="PROSITE-ProRule" id="PRU00023"/>
    </source>
</evidence>
<sequence>MWHSPRTTPMESNVPENEQQQKCEDQRNSSHADSGFLSSGNLQISSELCDYELNAATTAPVAPEPMRADSGVDLGLSESLSQLTLKQVTLNPLASGKVQVEPTVELTPVISEKPEQEDASTLRHESHQSLDKPLNKEPWQLYYTQDDDGDTLLHMAIVQGFLEAAFSLIRMAPHACLLNILNDDCQSPLHLAVLTRQPRVVRRLILAGANPALRNFRGNTALHLACATGDLASAKALTDPLTHVERNYLHQGKEIPALPQNLEQRNYDGEMCLHIAASSGQVELVRLLLRLGADLEAREALAGRTALHLAVEHGCRSVVAFLLQECKPCLDTQTYAGLTAYQVALCYDIQLARELVRLGATPEPLPESDSDSSDEDESSATNNYLPAIVRLRQNVVGVKV</sequence>
<accession>A0A9B2JRF6</accession>
<feature type="compositionally biased region" description="Basic and acidic residues" evidence="4">
    <location>
        <begin position="112"/>
        <end position="130"/>
    </location>
</feature>
<dbReference type="PROSITE" id="PS50088">
    <property type="entry name" value="ANK_REPEAT"/>
    <property type="match status" value="3"/>
</dbReference>
<feature type="repeat" description="ANK" evidence="3">
    <location>
        <begin position="184"/>
        <end position="216"/>
    </location>
</feature>
<dbReference type="PANTHER" id="PTHR46680:SF3">
    <property type="entry name" value="NF-KAPPA-B INHIBITOR CACTUS"/>
    <property type="match status" value="1"/>
</dbReference>
<dbReference type="PANTHER" id="PTHR46680">
    <property type="entry name" value="NF-KAPPA-B INHIBITOR ALPHA"/>
    <property type="match status" value="1"/>
</dbReference>
<feature type="compositionally biased region" description="Polar residues" evidence="4">
    <location>
        <begin position="1"/>
        <end position="18"/>
    </location>
</feature>
<evidence type="ECO:0000313" key="5">
    <source>
        <dbReference type="Proteomes" id="UP000835206"/>
    </source>
</evidence>
<dbReference type="InterPro" id="IPR002110">
    <property type="entry name" value="Ankyrin_rpt"/>
</dbReference>
<protein>
    <submittedName>
        <fullName evidence="6">NF-kappa-B inhibitor cactus</fullName>
    </submittedName>
</protein>
<dbReference type="CTD" id="34969"/>
<dbReference type="KEGG" id="bter:100631059"/>
<keyword evidence="2 3" id="KW-0040">ANK repeat</keyword>
<reference evidence="6" key="1">
    <citation type="submission" date="2025-08" db="UniProtKB">
        <authorList>
            <consortium name="RefSeq"/>
        </authorList>
    </citation>
    <scope>IDENTIFICATION</scope>
</reference>
<dbReference type="GO" id="GO:0051059">
    <property type="term" value="F:NF-kappaB binding"/>
    <property type="evidence" value="ECO:0007669"/>
    <property type="project" value="TreeGrafter"/>
</dbReference>
<dbReference type="SUPFAM" id="SSF48403">
    <property type="entry name" value="Ankyrin repeat"/>
    <property type="match status" value="1"/>
</dbReference>
<dbReference type="OrthoDB" id="20727at2759"/>
<feature type="region of interest" description="Disordered" evidence="4">
    <location>
        <begin position="1"/>
        <end position="39"/>
    </location>
</feature>
<evidence type="ECO:0000256" key="1">
    <source>
        <dbReference type="ARBA" id="ARBA00022737"/>
    </source>
</evidence>
<feature type="compositionally biased region" description="Basic and acidic residues" evidence="4">
    <location>
        <begin position="19"/>
        <end position="30"/>
    </location>
</feature>
<organism evidence="5 6">
    <name type="scientific">Bombus terrestris</name>
    <name type="common">Buff-tailed bumblebee</name>
    <name type="synonym">Apis terrestris</name>
    <dbReference type="NCBI Taxonomy" id="30195"/>
    <lineage>
        <taxon>Eukaryota</taxon>
        <taxon>Metazoa</taxon>
        <taxon>Ecdysozoa</taxon>
        <taxon>Arthropoda</taxon>
        <taxon>Hexapoda</taxon>
        <taxon>Insecta</taxon>
        <taxon>Pterygota</taxon>
        <taxon>Neoptera</taxon>
        <taxon>Endopterygota</taxon>
        <taxon>Hymenoptera</taxon>
        <taxon>Apocrita</taxon>
        <taxon>Aculeata</taxon>
        <taxon>Apoidea</taxon>
        <taxon>Anthophila</taxon>
        <taxon>Apidae</taxon>
        <taxon>Bombus</taxon>
        <taxon>Bombus</taxon>
    </lineage>
</organism>
<evidence type="ECO:0000313" key="6">
    <source>
        <dbReference type="RefSeq" id="XP_012174111.1"/>
    </source>
</evidence>
<dbReference type="Proteomes" id="UP000835206">
    <property type="component" value="Chromosome 4"/>
</dbReference>
<dbReference type="GO" id="GO:0071356">
    <property type="term" value="P:cellular response to tumor necrosis factor"/>
    <property type="evidence" value="ECO:0007669"/>
    <property type="project" value="TreeGrafter"/>
</dbReference>
<dbReference type="GeneID" id="100631059"/>
<feature type="compositionally biased region" description="Acidic residues" evidence="4">
    <location>
        <begin position="366"/>
        <end position="378"/>
    </location>
</feature>
<feature type="repeat" description="ANK" evidence="3">
    <location>
        <begin position="268"/>
        <end position="300"/>
    </location>
</feature>
<dbReference type="Pfam" id="PF00023">
    <property type="entry name" value="Ank"/>
    <property type="match status" value="1"/>
</dbReference>
<feature type="region of interest" description="Disordered" evidence="4">
    <location>
        <begin position="110"/>
        <end position="130"/>
    </location>
</feature>
<dbReference type="Pfam" id="PF12796">
    <property type="entry name" value="Ank_2"/>
    <property type="match status" value="1"/>
</dbReference>
<dbReference type="PRINTS" id="PR01415">
    <property type="entry name" value="ANKYRIN"/>
</dbReference>
<keyword evidence="1" id="KW-0677">Repeat</keyword>
<dbReference type="AlphaFoldDB" id="A0A9B2JRF6"/>
<dbReference type="Gene3D" id="1.25.40.20">
    <property type="entry name" value="Ankyrin repeat-containing domain"/>
    <property type="match status" value="1"/>
</dbReference>
<evidence type="ECO:0000256" key="4">
    <source>
        <dbReference type="SAM" id="MobiDB-lite"/>
    </source>
</evidence>
<proteinExistence type="predicted"/>
<feature type="repeat" description="ANK" evidence="3">
    <location>
        <begin position="302"/>
        <end position="324"/>
    </location>
</feature>
<gene>
    <name evidence="6" type="primary">LOC100631059</name>
</gene>
<dbReference type="RefSeq" id="XP_012174111.1">
    <property type="nucleotide sequence ID" value="XM_012318721.3"/>
</dbReference>
<dbReference type="PROSITE" id="PS50297">
    <property type="entry name" value="ANK_REP_REGION"/>
    <property type="match status" value="3"/>
</dbReference>
<keyword evidence="5" id="KW-1185">Reference proteome</keyword>